<organism evidence="1 2">
    <name type="scientific">Romanomermis culicivorax</name>
    <name type="common">Nematode worm</name>
    <dbReference type="NCBI Taxonomy" id="13658"/>
    <lineage>
        <taxon>Eukaryota</taxon>
        <taxon>Metazoa</taxon>
        <taxon>Ecdysozoa</taxon>
        <taxon>Nematoda</taxon>
        <taxon>Enoplea</taxon>
        <taxon>Dorylaimia</taxon>
        <taxon>Mermithida</taxon>
        <taxon>Mermithoidea</taxon>
        <taxon>Mermithidae</taxon>
        <taxon>Romanomermis</taxon>
    </lineage>
</organism>
<name>A0A915HK43_ROMCU</name>
<protein>
    <submittedName>
        <fullName evidence="2">Uncharacterized protein</fullName>
    </submittedName>
</protein>
<proteinExistence type="predicted"/>
<sequence length="121" mass="14638">MLSITMNLFLEETKYYYSYVFIDDIYLSWLAYRLNLTFTEFPKQLFDGSCLKDNSMQSHGQYEIHLNHEPVDEIAIFHQCDMSQMQIDLWQRLCESFVRNETMALLDLQFNYENIEVIHEQ</sequence>
<keyword evidence="1" id="KW-1185">Reference proteome</keyword>
<dbReference type="Proteomes" id="UP000887565">
    <property type="component" value="Unplaced"/>
</dbReference>
<evidence type="ECO:0000313" key="2">
    <source>
        <dbReference type="WBParaSite" id="nRc.2.0.1.t02029-RA"/>
    </source>
</evidence>
<dbReference type="AlphaFoldDB" id="A0A915HK43"/>
<accession>A0A915HK43</accession>
<dbReference type="WBParaSite" id="nRc.2.0.1.t02029-RA">
    <property type="protein sequence ID" value="nRc.2.0.1.t02029-RA"/>
    <property type="gene ID" value="nRc.2.0.1.g02029"/>
</dbReference>
<reference evidence="2" key="1">
    <citation type="submission" date="2022-11" db="UniProtKB">
        <authorList>
            <consortium name="WormBaseParasite"/>
        </authorList>
    </citation>
    <scope>IDENTIFICATION</scope>
</reference>
<evidence type="ECO:0000313" key="1">
    <source>
        <dbReference type="Proteomes" id="UP000887565"/>
    </source>
</evidence>